<dbReference type="PRINTS" id="PR00368">
    <property type="entry name" value="FADPNR"/>
</dbReference>
<keyword evidence="2" id="KW-1185">Reference proteome</keyword>
<organism evidence="1 2">
    <name type="scientific">Roseofilum reptotaenium AO1-A</name>
    <dbReference type="NCBI Taxonomy" id="1925591"/>
    <lineage>
        <taxon>Bacteria</taxon>
        <taxon>Bacillati</taxon>
        <taxon>Cyanobacteriota</taxon>
        <taxon>Cyanophyceae</taxon>
        <taxon>Desertifilales</taxon>
        <taxon>Desertifilaceae</taxon>
        <taxon>Roseofilum</taxon>
    </lineage>
</organism>
<dbReference type="PANTHER" id="PTHR42716:SF3">
    <property type="entry name" value="SLL1913 PROTEIN"/>
    <property type="match status" value="1"/>
</dbReference>
<comment type="caution">
    <text evidence="1">The sequence shown here is derived from an EMBL/GenBank/DDBJ whole genome shotgun (WGS) entry which is preliminary data.</text>
</comment>
<dbReference type="GO" id="GO:0008734">
    <property type="term" value="F:L-aspartate oxidase activity"/>
    <property type="evidence" value="ECO:0007669"/>
    <property type="project" value="InterPro"/>
</dbReference>
<gene>
    <name evidence="1" type="ORF">BI308_05225</name>
</gene>
<accession>A0A1L9QVT2</accession>
<dbReference type="GO" id="GO:0009435">
    <property type="term" value="P:NAD+ biosynthetic process"/>
    <property type="evidence" value="ECO:0007669"/>
    <property type="project" value="InterPro"/>
</dbReference>
<dbReference type="Gene3D" id="3.50.50.60">
    <property type="entry name" value="FAD/NAD(P)-binding domain"/>
    <property type="match status" value="1"/>
</dbReference>
<dbReference type="Pfam" id="PF12831">
    <property type="entry name" value="FAD_oxidored"/>
    <property type="match status" value="1"/>
</dbReference>
<dbReference type="AlphaFoldDB" id="A0A1L9QVT2"/>
<dbReference type="SUPFAM" id="SSF51905">
    <property type="entry name" value="FAD/NAD(P)-binding domain"/>
    <property type="match status" value="1"/>
</dbReference>
<name>A0A1L9QVT2_9CYAN</name>
<dbReference type="InterPro" id="IPR005288">
    <property type="entry name" value="NadB"/>
</dbReference>
<dbReference type="STRING" id="1925591.BI308_05225"/>
<dbReference type="Proteomes" id="UP000183940">
    <property type="component" value="Unassembled WGS sequence"/>
</dbReference>
<protein>
    <submittedName>
        <fullName evidence="1">Glucose-inhibited division protein A</fullName>
    </submittedName>
</protein>
<dbReference type="InterPro" id="IPR036188">
    <property type="entry name" value="FAD/NAD-bd_sf"/>
</dbReference>
<evidence type="ECO:0000313" key="1">
    <source>
        <dbReference type="EMBL" id="OJJ26774.1"/>
    </source>
</evidence>
<reference evidence="1" key="1">
    <citation type="submission" date="2016-10" db="EMBL/GenBank/DDBJ databases">
        <title>CRISPR-Cas defence system in Roseofilum reptotaenium: evidence of a bacteriophage-cyanobacterium arms race in the coral black band disease.</title>
        <authorList>
            <person name="Buerger P."/>
            <person name="Wood-Charlson E.M."/>
            <person name="Weynberg K.D."/>
            <person name="Willis B."/>
            <person name="Van Oppen M.J."/>
        </authorList>
    </citation>
    <scope>NUCLEOTIDE SEQUENCE [LARGE SCALE GENOMIC DNA]</scope>
    <source>
        <strain evidence="1">AO1-A</strain>
    </source>
</reference>
<sequence>MNRIEERTVDILVVGGGTGGTCAAIQAARRGAQTLLVSEFPWLGGMLTAAGVSAPDGSELAAFQTGMWGALVRELTQKQPGGLDHNWVSLFGFNPQIGAQIFQDWVDALPNLDWIWGQTPLEVYRNGNCVTGVRFQSLRVNATLTLDGTELGDLLALADIPHRWGWELQAEWGEPSAPQEANELTQRYPVQTPTWVIHLQDYGEGVSAPDIPGSVTESVFAGAWENHGVEKFLSYGRLPNGTMMINWPIQGNDYGINLNRLIESPENQFTLLQEALEYSLNFGRTIQAQLGQRYGLAVNQFPVLDSTISPRSALLPQFQQGVALYPYFRESRRLKGQITLREQDILPQPDGNVAQLPRDETGAINSIVIGNYPNDHHYPGVDFRLAPKSLRWGGRWTGTPFTLPYGCLVPEEITGFLVCEKNISVSHIANGASRLQPVVMNIGQAAGMAAALCIERREDPHNLPVRVLQSALLTDKSAPAAVIPCFNLTHRSPDWQTWQFHYLEHGEKYPKTGYAPHTFSPVDLGTSCTDGLEVSGLFKRLEEQSYQLQVNAPAQWGGSTWRLITTEPLVNDAFEGLEDQQQICLRGRMNSAGGWIIVEEITDVFS</sequence>
<proteinExistence type="predicted"/>
<dbReference type="EMBL" id="MLAW01000005">
    <property type="protein sequence ID" value="OJJ26774.1"/>
    <property type="molecule type" value="Genomic_DNA"/>
</dbReference>
<dbReference type="PANTHER" id="PTHR42716">
    <property type="entry name" value="L-ASPARTATE OXIDASE"/>
    <property type="match status" value="1"/>
</dbReference>
<evidence type="ECO:0000313" key="2">
    <source>
        <dbReference type="Proteomes" id="UP000183940"/>
    </source>
</evidence>